<proteinExistence type="predicted"/>
<dbReference type="KEGG" id="smiz:4412673_04008"/>
<evidence type="ECO:0000256" key="1">
    <source>
        <dbReference type="SAM" id="Phobius"/>
    </source>
</evidence>
<reference evidence="2 3" key="1">
    <citation type="submission" date="2017-06" db="EMBL/GenBank/DDBJ databases">
        <authorList>
            <consortium name="Pathogen Informatics"/>
        </authorList>
    </citation>
    <scope>NUCLEOTIDE SEQUENCE [LARGE SCALE GENOMIC DNA]</scope>
    <source>
        <strain evidence="2 3">NCTC12149</strain>
    </source>
</reference>
<organism evidence="2 3">
    <name type="scientific">Sphingobacterium mizutaii</name>
    <dbReference type="NCBI Taxonomy" id="1010"/>
    <lineage>
        <taxon>Bacteria</taxon>
        <taxon>Pseudomonadati</taxon>
        <taxon>Bacteroidota</taxon>
        <taxon>Sphingobacteriia</taxon>
        <taxon>Sphingobacteriales</taxon>
        <taxon>Sphingobacteriaceae</taxon>
        <taxon>Sphingobacterium</taxon>
    </lineage>
</organism>
<dbReference type="Proteomes" id="UP000215355">
    <property type="component" value="Chromosome 1"/>
</dbReference>
<evidence type="ECO:0000313" key="3">
    <source>
        <dbReference type="Proteomes" id="UP000215355"/>
    </source>
</evidence>
<keyword evidence="1" id="KW-1133">Transmembrane helix</keyword>
<gene>
    <name evidence="2" type="ORF">SAMEA4412673_04008</name>
</gene>
<accession>A0AAJ5C286</accession>
<dbReference type="EMBL" id="LT906468">
    <property type="protein sequence ID" value="SNV65282.1"/>
    <property type="molecule type" value="Genomic_DNA"/>
</dbReference>
<keyword evidence="1" id="KW-0472">Membrane</keyword>
<protein>
    <submittedName>
        <fullName evidence="2">Uncharacterized protein</fullName>
    </submittedName>
</protein>
<evidence type="ECO:0000313" key="2">
    <source>
        <dbReference type="EMBL" id="SNV65282.1"/>
    </source>
</evidence>
<name>A0AAJ5C286_9SPHI</name>
<feature type="transmembrane region" description="Helical" evidence="1">
    <location>
        <begin position="36"/>
        <end position="55"/>
    </location>
</feature>
<sequence>MQFYFAMIIKLGRIGKNVKKWKTLWVKKLYELIREFSRYILFIFYFFSVNVFVPFSPSFNTAFNRNRKQVQFWQFCLSWTHRF</sequence>
<keyword evidence="1" id="KW-0812">Transmembrane</keyword>
<dbReference type="AlphaFoldDB" id="A0AAJ5C286"/>